<sequence>MKDVCAGCHQKMGCLEPCEGWLIQHNQCPVCHNKLIRAGGCVQCITGDWAMCG</sequence>
<dbReference type="AlphaFoldDB" id="G7WG04"/>
<dbReference type="KEGG" id="dor:Desor_4077"/>
<dbReference type="PATRIC" id="fig|768706.3.peg.4130"/>
<keyword evidence="2" id="KW-1185">Reference proteome</keyword>
<gene>
    <name evidence="1" type="ordered locus">Desor_4077</name>
</gene>
<dbReference type="EMBL" id="CP003108">
    <property type="protein sequence ID" value="AET69519.1"/>
    <property type="molecule type" value="Genomic_DNA"/>
</dbReference>
<evidence type="ECO:0000313" key="1">
    <source>
        <dbReference type="EMBL" id="AET69519.1"/>
    </source>
</evidence>
<accession>G7WG04</accession>
<proteinExistence type="predicted"/>
<dbReference type="HOGENOM" id="CLU_3060904_0_0_9"/>
<dbReference type="Proteomes" id="UP000006346">
    <property type="component" value="Chromosome"/>
</dbReference>
<reference evidence="2" key="1">
    <citation type="submission" date="2011-11" db="EMBL/GenBank/DDBJ databases">
        <title>Complete sequence of Desulfosporosinus orientis DSM 765.</title>
        <authorList>
            <person name="Lucas S."/>
            <person name="Han J."/>
            <person name="Lapidus A."/>
            <person name="Cheng J.-F."/>
            <person name="Goodwin L."/>
            <person name="Pitluck S."/>
            <person name="Peters L."/>
            <person name="Ovchinnikova G."/>
            <person name="Teshima H."/>
            <person name="Detter J.C."/>
            <person name="Han C."/>
            <person name="Tapia R."/>
            <person name="Land M."/>
            <person name="Hauser L."/>
            <person name="Kyrpides N."/>
            <person name="Ivanova N."/>
            <person name="Pagani I."/>
            <person name="Pester M."/>
            <person name="Spring S."/>
            <person name="Ollivier B."/>
            <person name="Rattei T."/>
            <person name="Klenk H.-P."/>
            <person name="Wagner M."/>
            <person name="Loy A."/>
            <person name="Woyke T."/>
        </authorList>
    </citation>
    <scope>NUCLEOTIDE SEQUENCE [LARGE SCALE GENOMIC DNA]</scope>
    <source>
        <strain evidence="2">ATCC 19365 / DSM 765 / NCIMB 8382 / VKM B-1628</strain>
    </source>
</reference>
<reference evidence="1 2" key="2">
    <citation type="journal article" date="2012" name="J. Bacteriol.">
        <title>Complete genome sequences of Desulfosporosinus orientis DSM765T, Desulfosporosinus youngiae DSM17734T, Desulfosporosinus meridiei DSM13257T, and Desulfosporosinus acidiphilus DSM22704T.</title>
        <authorList>
            <person name="Pester M."/>
            <person name="Brambilla E."/>
            <person name="Alazard D."/>
            <person name="Rattei T."/>
            <person name="Weinmaier T."/>
            <person name="Han J."/>
            <person name="Lucas S."/>
            <person name="Lapidus A."/>
            <person name="Cheng J.F."/>
            <person name="Goodwin L."/>
            <person name="Pitluck S."/>
            <person name="Peters L."/>
            <person name="Ovchinnikova G."/>
            <person name="Teshima H."/>
            <person name="Detter J.C."/>
            <person name="Han C.S."/>
            <person name="Tapia R."/>
            <person name="Land M.L."/>
            <person name="Hauser L."/>
            <person name="Kyrpides N.C."/>
            <person name="Ivanova N.N."/>
            <person name="Pagani I."/>
            <person name="Huntmann M."/>
            <person name="Wei C.L."/>
            <person name="Davenport K.W."/>
            <person name="Daligault H."/>
            <person name="Chain P.S."/>
            <person name="Chen A."/>
            <person name="Mavromatis K."/>
            <person name="Markowitz V."/>
            <person name="Szeto E."/>
            <person name="Mikhailova N."/>
            <person name="Pati A."/>
            <person name="Wagner M."/>
            <person name="Woyke T."/>
            <person name="Ollivier B."/>
            <person name="Klenk H.P."/>
            <person name="Spring S."/>
            <person name="Loy A."/>
        </authorList>
    </citation>
    <scope>NUCLEOTIDE SEQUENCE [LARGE SCALE GENOMIC DNA]</scope>
    <source>
        <strain evidence="2">ATCC 19365 / DSM 765 / NCIMB 8382 / VKM B-1628</strain>
    </source>
</reference>
<organism evidence="1 2">
    <name type="scientific">Desulfosporosinus orientis (strain ATCC 19365 / DSM 765 / NCIMB 8382 / VKM B-1628 / Singapore I)</name>
    <name type="common">Desulfotomaculum orientis</name>
    <dbReference type="NCBI Taxonomy" id="768706"/>
    <lineage>
        <taxon>Bacteria</taxon>
        <taxon>Bacillati</taxon>
        <taxon>Bacillota</taxon>
        <taxon>Clostridia</taxon>
        <taxon>Eubacteriales</taxon>
        <taxon>Desulfitobacteriaceae</taxon>
        <taxon>Desulfosporosinus</taxon>
    </lineage>
</organism>
<name>G7WG04_DESOD</name>
<dbReference type="RefSeq" id="WP_014186326.1">
    <property type="nucleotide sequence ID" value="NC_016584.1"/>
</dbReference>
<protein>
    <submittedName>
        <fullName evidence="1">Uncharacterized protein</fullName>
    </submittedName>
</protein>
<evidence type="ECO:0000313" key="2">
    <source>
        <dbReference type="Proteomes" id="UP000006346"/>
    </source>
</evidence>